<dbReference type="EC" id="2.7.10.1" evidence="2"/>
<evidence type="ECO:0000256" key="4">
    <source>
        <dbReference type="ARBA" id="ARBA00022692"/>
    </source>
</evidence>
<comment type="catalytic activity">
    <reaction evidence="15">
        <text>L-tyrosyl-[protein] + ATP = O-phospho-L-tyrosyl-[protein] + ADP + H(+)</text>
        <dbReference type="Rhea" id="RHEA:10596"/>
        <dbReference type="Rhea" id="RHEA-COMP:10136"/>
        <dbReference type="Rhea" id="RHEA-COMP:20101"/>
        <dbReference type="ChEBI" id="CHEBI:15378"/>
        <dbReference type="ChEBI" id="CHEBI:30616"/>
        <dbReference type="ChEBI" id="CHEBI:46858"/>
        <dbReference type="ChEBI" id="CHEBI:61978"/>
        <dbReference type="ChEBI" id="CHEBI:456216"/>
        <dbReference type="EC" id="2.7.10.1"/>
    </reaction>
</comment>
<dbReference type="PANTHER" id="PTHR24416">
    <property type="entry name" value="TYROSINE-PROTEIN KINASE RECEPTOR"/>
    <property type="match status" value="1"/>
</dbReference>
<dbReference type="PROSITE" id="PS00107">
    <property type="entry name" value="PROTEIN_KINASE_ATP"/>
    <property type="match status" value="1"/>
</dbReference>
<dbReference type="Pfam" id="PF07714">
    <property type="entry name" value="PK_Tyr_Ser-Thr"/>
    <property type="match status" value="2"/>
</dbReference>
<dbReference type="InterPro" id="IPR033640">
    <property type="entry name" value="FAR_C"/>
</dbReference>
<dbReference type="InterPro" id="IPR003961">
    <property type="entry name" value="FN3_dom"/>
</dbReference>
<dbReference type="GO" id="GO:0007169">
    <property type="term" value="P:cell surface receptor protein tyrosine kinase signaling pathway"/>
    <property type="evidence" value="ECO:0007669"/>
    <property type="project" value="TreeGrafter"/>
</dbReference>
<keyword evidence="14" id="KW-0325">Glycoprotein</keyword>
<keyword evidence="11 17" id="KW-0472">Membrane</keyword>
<dbReference type="Gene3D" id="3.40.50.720">
    <property type="entry name" value="NAD(P)-binding Rossmann-like Domain"/>
    <property type="match status" value="1"/>
</dbReference>
<evidence type="ECO:0000256" key="13">
    <source>
        <dbReference type="ARBA" id="ARBA00023170"/>
    </source>
</evidence>
<dbReference type="GO" id="GO:1902533">
    <property type="term" value="P:positive regulation of intracellular signal transduction"/>
    <property type="evidence" value="ECO:0007669"/>
    <property type="project" value="UniProtKB-ARBA"/>
</dbReference>
<dbReference type="Gene3D" id="3.30.200.20">
    <property type="entry name" value="Phosphorylase Kinase, domain 1"/>
    <property type="match status" value="1"/>
</dbReference>
<evidence type="ECO:0000256" key="5">
    <source>
        <dbReference type="ARBA" id="ARBA00022729"/>
    </source>
</evidence>
<keyword evidence="5" id="KW-0732">Signal</keyword>
<keyword evidence="10 17" id="KW-1133">Transmembrane helix</keyword>
<keyword evidence="9 16" id="KW-0067">ATP-binding</keyword>
<evidence type="ECO:0000256" key="6">
    <source>
        <dbReference type="ARBA" id="ARBA00022737"/>
    </source>
</evidence>
<evidence type="ECO:0000256" key="1">
    <source>
        <dbReference type="ARBA" id="ARBA00004479"/>
    </source>
</evidence>
<dbReference type="InterPro" id="IPR013120">
    <property type="entry name" value="FAR_NAD-bd"/>
</dbReference>
<dbReference type="SUPFAM" id="SSF56112">
    <property type="entry name" value="Protein kinase-like (PK-like)"/>
    <property type="match status" value="1"/>
</dbReference>
<feature type="domain" description="Protein kinase" evidence="18">
    <location>
        <begin position="851"/>
        <end position="1095"/>
    </location>
</feature>
<dbReference type="GO" id="GO:0005886">
    <property type="term" value="C:plasma membrane"/>
    <property type="evidence" value="ECO:0007669"/>
    <property type="project" value="TreeGrafter"/>
</dbReference>
<keyword evidence="7 16" id="KW-0547">Nucleotide-binding</keyword>
<dbReference type="InterPro" id="IPR036116">
    <property type="entry name" value="FN3_sf"/>
</dbReference>
<accession>A0A0L7QUC8</accession>
<dbReference type="Gene3D" id="1.10.510.10">
    <property type="entry name" value="Transferase(Phosphotransferase) domain 1"/>
    <property type="match status" value="1"/>
</dbReference>
<evidence type="ECO:0000256" key="17">
    <source>
        <dbReference type="SAM" id="Phobius"/>
    </source>
</evidence>
<keyword evidence="6" id="KW-0677">Repeat</keyword>
<dbReference type="SMART" id="SM00219">
    <property type="entry name" value="TyrKc"/>
    <property type="match status" value="1"/>
</dbReference>
<evidence type="ECO:0000259" key="18">
    <source>
        <dbReference type="PROSITE" id="PS50011"/>
    </source>
</evidence>
<feature type="transmembrane region" description="Helical" evidence="17">
    <location>
        <begin position="274"/>
        <end position="292"/>
    </location>
</feature>
<dbReference type="PROSITE" id="PS50853">
    <property type="entry name" value="FN3"/>
    <property type="match status" value="1"/>
</dbReference>
<dbReference type="InterPro" id="IPR000719">
    <property type="entry name" value="Prot_kinase_dom"/>
</dbReference>
<dbReference type="CDD" id="cd05236">
    <property type="entry name" value="FAR-N_SDR_e"/>
    <property type="match status" value="1"/>
</dbReference>
<dbReference type="PANTHER" id="PTHR24416:SF620">
    <property type="entry name" value="TYROSINE-PROTEIN KINASE RECEPTOR TORSO"/>
    <property type="match status" value="1"/>
</dbReference>
<feature type="binding site" evidence="16">
    <location>
        <position position="883"/>
    </location>
    <ligand>
        <name>ATP</name>
        <dbReference type="ChEBI" id="CHEBI:30616"/>
    </ligand>
</feature>
<dbReference type="EMBL" id="KQ414740">
    <property type="protein sequence ID" value="KOC62066.1"/>
    <property type="molecule type" value="Genomic_DNA"/>
</dbReference>
<feature type="domain" description="Fibronectin type-III" evidence="19">
    <location>
        <begin position="689"/>
        <end position="784"/>
    </location>
</feature>
<dbReference type="CDD" id="cd09071">
    <property type="entry name" value="FAR_C"/>
    <property type="match status" value="1"/>
</dbReference>
<dbReference type="InterPro" id="IPR008266">
    <property type="entry name" value="Tyr_kinase_AS"/>
</dbReference>
<dbReference type="InterPro" id="IPR011009">
    <property type="entry name" value="Kinase-like_dom_sf"/>
</dbReference>
<name>A0A0L7QUC8_9HYME</name>
<dbReference type="InterPro" id="IPR050122">
    <property type="entry name" value="RTK"/>
</dbReference>
<dbReference type="InterPro" id="IPR036291">
    <property type="entry name" value="NAD(P)-bd_dom_sf"/>
</dbReference>
<dbReference type="STRING" id="597456.A0A0L7QUC8"/>
<evidence type="ECO:0000256" key="14">
    <source>
        <dbReference type="ARBA" id="ARBA00023180"/>
    </source>
</evidence>
<dbReference type="GO" id="GO:0004714">
    <property type="term" value="F:transmembrane receptor protein tyrosine kinase activity"/>
    <property type="evidence" value="ECO:0007669"/>
    <property type="project" value="UniProtKB-EC"/>
</dbReference>
<dbReference type="PROSITE" id="PS00109">
    <property type="entry name" value="PROTEIN_KINASE_TYR"/>
    <property type="match status" value="1"/>
</dbReference>
<gene>
    <name evidence="20" type="ORF">WH47_01858</name>
</gene>
<dbReference type="InterPro" id="IPR001245">
    <property type="entry name" value="Ser-Thr/Tyr_kinase_cat_dom"/>
</dbReference>
<evidence type="ECO:0000256" key="8">
    <source>
        <dbReference type="ARBA" id="ARBA00022777"/>
    </source>
</evidence>
<dbReference type="InterPro" id="IPR013783">
    <property type="entry name" value="Ig-like_fold"/>
</dbReference>
<dbReference type="Pfam" id="PF07993">
    <property type="entry name" value="NAD_binding_4"/>
    <property type="match status" value="1"/>
</dbReference>
<comment type="subcellular location">
    <subcellularLocation>
        <location evidence="1">Membrane</location>
        <topology evidence="1">Single-pass type I membrane protein</topology>
    </subcellularLocation>
</comment>
<organism evidence="20 21">
    <name type="scientific">Habropoda laboriosa</name>
    <dbReference type="NCBI Taxonomy" id="597456"/>
    <lineage>
        <taxon>Eukaryota</taxon>
        <taxon>Metazoa</taxon>
        <taxon>Ecdysozoa</taxon>
        <taxon>Arthropoda</taxon>
        <taxon>Hexapoda</taxon>
        <taxon>Insecta</taxon>
        <taxon>Pterygota</taxon>
        <taxon>Neoptera</taxon>
        <taxon>Endopterygota</taxon>
        <taxon>Hymenoptera</taxon>
        <taxon>Apocrita</taxon>
        <taxon>Aculeata</taxon>
        <taxon>Apoidea</taxon>
        <taxon>Anthophila</taxon>
        <taxon>Apidae</taxon>
        <taxon>Habropoda</taxon>
    </lineage>
</organism>
<keyword evidence="12" id="KW-0829">Tyrosine-protein kinase</keyword>
<dbReference type="PROSITE" id="PS50011">
    <property type="entry name" value="PROTEIN_KINASE_DOM"/>
    <property type="match status" value="1"/>
</dbReference>
<evidence type="ECO:0000256" key="15">
    <source>
        <dbReference type="ARBA" id="ARBA00051243"/>
    </source>
</evidence>
<evidence type="ECO:0000256" key="11">
    <source>
        <dbReference type="ARBA" id="ARBA00023136"/>
    </source>
</evidence>
<evidence type="ECO:0000256" key="12">
    <source>
        <dbReference type="ARBA" id="ARBA00023137"/>
    </source>
</evidence>
<sequence>MNDIHATSQLDEKEDLKNNDDSQIRKFYAGKCIFLTGCIGFLGSVILEKILRTCVDIGKVYVMIRPKKGMSMEDRVKERFRNVLFDKVHQLNPNFVEKIVPIYGDLQKTDLALSPEDRRCLIENVDIIIHNASLVYFEAKASHLLRANVIGTQKMLELATECYHLKAFVYVSTAYSHLYNKVIEEKFYPPPADVKLIEQIIRADEEKESGLSKDEIHDIVGQWTNLYTFSKATTEGVVQDFGRTSSFSCLVYRPSIVTPPYVEPLPGWIGNKNGPVVLTLGISLVLNVSIIFCRKFKGPQVYNCASSDWNPVTFGLARAATLRAAYKFPSLKMAWYPFLVYVPNFPLLVIFHVLFHILPAIIVDIVLLAQRKTPMAISAVWRVTKFSRILSHFISSSWIIKSDNLKDVQTRMNAADLKEFPFDLNVVDWYRLIESALLGFRSMLHDTPESLPAAKRNMEIVLLIMKCDDFQNHCEDVCDDFLDEFNYPQVDEDTEADVDLHCTGGHVMMIKFNPGMYIIEQSVSNSSSNVTKTIKGSIATFTNLTPGIKYRYRLYNFTKEGISRPETSEWFTTYEADYRPLPVKSITLLKLEAEKMDKCNLRAEVAFEPAEDRSCYYNVLSWGEEHDLWNFNVAQKPVFRFELNDLKFSRTHNVTISSLNGDTESSSATAFKFHTFSCLEYCNDLTTCAPESVKGLRAECTYNGEFYELKIYWNKSLQEPDSYTIEIDSPGDDQVYSFSVPGNRTEVYISNLNLGPKYKVRIIAESLGGISLPVAIENFISEQTTGMIFSRYYKQRNKKFFMECGRFEDHNQKDLPIEITKKLLSQNYDSETNDPIALTLTHEYELCPKLLKLKGVLGSGAYGVVRLGSLQHKSNNITEVAVKMLKGRSNGKEDLQNFHKEILIMKFVGQHPNIVSLIGFCNMYNKPVLVIEYCCKGDLQTYLRTVSNEFLSSKRIVHRDLAARNILVCADRIVKISDFGLSRDVYQENLYRKKGDGKLPLKWMAIEALTHQIYTTYSDVWSFGILLWEIVTMGALPYPEISSNAVLKLLKSGYRMEQPLNCSIELYNIMFSCWNVRPQSRPTFTQLKEGLDKLLSYHSGNKYLNIDEILYEAQEQYRISEK</sequence>
<evidence type="ECO:0000259" key="19">
    <source>
        <dbReference type="PROSITE" id="PS50853"/>
    </source>
</evidence>
<dbReference type="SUPFAM" id="SSF49265">
    <property type="entry name" value="Fibronectin type III"/>
    <property type="match status" value="2"/>
</dbReference>
<evidence type="ECO:0000313" key="20">
    <source>
        <dbReference type="EMBL" id="KOC62066.1"/>
    </source>
</evidence>
<dbReference type="Pfam" id="PF03015">
    <property type="entry name" value="Sterile"/>
    <property type="match status" value="1"/>
</dbReference>
<evidence type="ECO:0000256" key="3">
    <source>
        <dbReference type="ARBA" id="ARBA00022679"/>
    </source>
</evidence>
<dbReference type="InterPro" id="IPR017441">
    <property type="entry name" value="Protein_kinase_ATP_BS"/>
</dbReference>
<dbReference type="GO" id="GO:0043235">
    <property type="term" value="C:receptor complex"/>
    <property type="evidence" value="ECO:0007669"/>
    <property type="project" value="TreeGrafter"/>
</dbReference>
<dbReference type="Gene3D" id="2.60.40.10">
    <property type="entry name" value="Immunoglobulins"/>
    <property type="match status" value="1"/>
</dbReference>
<keyword evidence="3" id="KW-0808">Transferase</keyword>
<dbReference type="InterPro" id="IPR020635">
    <property type="entry name" value="Tyr_kinase_cat_dom"/>
</dbReference>
<evidence type="ECO:0000256" key="16">
    <source>
        <dbReference type="PROSITE-ProRule" id="PRU10141"/>
    </source>
</evidence>
<feature type="transmembrane region" description="Helical" evidence="17">
    <location>
        <begin position="27"/>
        <end position="47"/>
    </location>
</feature>
<dbReference type="SMART" id="SM00060">
    <property type="entry name" value="FN3"/>
    <property type="match status" value="3"/>
</dbReference>
<dbReference type="CDD" id="cd00063">
    <property type="entry name" value="FN3"/>
    <property type="match status" value="2"/>
</dbReference>
<keyword evidence="13" id="KW-0675">Receptor</keyword>
<dbReference type="SUPFAM" id="SSF51735">
    <property type="entry name" value="NAD(P)-binding Rossmann-fold domains"/>
    <property type="match status" value="1"/>
</dbReference>
<keyword evidence="8" id="KW-0418">Kinase</keyword>
<protein>
    <recommendedName>
        <fullName evidence="2">receptor protein-tyrosine kinase</fullName>
        <ecNumber evidence="2">2.7.10.1</ecNumber>
    </recommendedName>
</protein>
<proteinExistence type="predicted"/>
<evidence type="ECO:0000256" key="7">
    <source>
        <dbReference type="ARBA" id="ARBA00022741"/>
    </source>
</evidence>
<evidence type="ECO:0000256" key="10">
    <source>
        <dbReference type="ARBA" id="ARBA00022989"/>
    </source>
</evidence>
<dbReference type="GO" id="GO:0005524">
    <property type="term" value="F:ATP binding"/>
    <property type="evidence" value="ECO:0007669"/>
    <property type="project" value="UniProtKB-UniRule"/>
</dbReference>
<dbReference type="OrthoDB" id="429813at2759"/>
<evidence type="ECO:0000256" key="2">
    <source>
        <dbReference type="ARBA" id="ARBA00011902"/>
    </source>
</evidence>
<keyword evidence="4 17" id="KW-0812">Transmembrane</keyword>
<dbReference type="Proteomes" id="UP000053825">
    <property type="component" value="Unassembled WGS sequence"/>
</dbReference>
<dbReference type="AlphaFoldDB" id="A0A0L7QUC8"/>
<evidence type="ECO:0000256" key="9">
    <source>
        <dbReference type="ARBA" id="ARBA00022840"/>
    </source>
</evidence>
<dbReference type="CDD" id="cd00192">
    <property type="entry name" value="PTKc"/>
    <property type="match status" value="1"/>
</dbReference>
<reference evidence="20 21" key="1">
    <citation type="submission" date="2015-07" db="EMBL/GenBank/DDBJ databases">
        <title>The genome of Habropoda laboriosa.</title>
        <authorList>
            <person name="Pan H."/>
            <person name="Kapheim K."/>
        </authorList>
    </citation>
    <scope>NUCLEOTIDE SEQUENCE [LARGE SCALE GENOMIC DNA]</scope>
    <source>
        <strain evidence="20">0110345459</strain>
    </source>
</reference>
<keyword evidence="21" id="KW-1185">Reference proteome</keyword>
<dbReference type="FunFam" id="1.10.510.10:FF:000190">
    <property type="entry name" value="Proto-oncogene tyrosine-protein kinase receptor Ret"/>
    <property type="match status" value="1"/>
</dbReference>
<evidence type="ECO:0000313" key="21">
    <source>
        <dbReference type="Proteomes" id="UP000053825"/>
    </source>
</evidence>